<dbReference type="OrthoDB" id="10377638at2759"/>
<organism evidence="1 2">
    <name type="scientific">Triparma columacea</name>
    <dbReference type="NCBI Taxonomy" id="722753"/>
    <lineage>
        <taxon>Eukaryota</taxon>
        <taxon>Sar</taxon>
        <taxon>Stramenopiles</taxon>
        <taxon>Ochrophyta</taxon>
        <taxon>Bolidophyceae</taxon>
        <taxon>Parmales</taxon>
        <taxon>Triparmaceae</taxon>
        <taxon>Triparma</taxon>
    </lineage>
</organism>
<dbReference type="AlphaFoldDB" id="A0A9W7GBR2"/>
<reference evidence="2" key="1">
    <citation type="journal article" date="2023" name="Commun. Biol.">
        <title>Genome analysis of Parmales, the sister group of diatoms, reveals the evolutionary specialization of diatoms from phago-mixotrophs to photoautotrophs.</title>
        <authorList>
            <person name="Ban H."/>
            <person name="Sato S."/>
            <person name="Yoshikawa S."/>
            <person name="Yamada K."/>
            <person name="Nakamura Y."/>
            <person name="Ichinomiya M."/>
            <person name="Sato N."/>
            <person name="Blanc-Mathieu R."/>
            <person name="Endo H."/>
            <person name="Kuwata A."/>
            <person name="Ogata H."/>
        </authorList>
    </citation>
    <scope>NUCLEOTIDE SEQUENCE [LARGE SCALE GENOMIC DNA]</scope>
</reference>
<proteinExistence type="predicted"/>
<evidence type="ECO:0000313" key="2">
    <source>
        <dbReference type="Proteomes" id="UP001165065"/>
    </source>
</evidence>
<dbReference type="Proteomes" id="UP001165065">
    <property type="component" value="Unassembled WGS sequence"/>
</dbReference>
<gene>
    <name evidence="1" type="ORF">TrCOL_g5466</name>
</gene>
<sequence>MDNAIEYLAKNQLAEANRLQEKFRRNGKEVDAEVRGALVERMREGVELEEDQKKVFGDLEKLFEGEGGWRPLESPYEGVKMEIKYKQQEKGEKTLAGRGW</sequence>
<accession>A0A9W7GBR2</accession>
<dbReference type="EMBL" id="BRYA01001123">
    <property type="protein sequence ID" value="GMI39265.1"/>
    <property type="molecule type" value="Genomic_DNA"/>
</dbReference>
<comment type="caution">
    <text evidence="1">The sequence shown here is derived from an EMBL/GenBank/DDBJ whole genome shotgun (WGS) entry which is preliminary data.</text>
</comment>
<protein>
    <submittedName>
        <fullName evidence="1">Uncharacterized protein</fullName>
    </submittedName>
</protein>
<name>A0A9W7GBR2_9STRA</name>
<keyword evidence="2" id="KW-1185">Reference proteome</keyword>
<evidence type="ECO:0000313" key="1">
    <source>
        <dbReference type="EMBL" id="GMI39265.1"/>
    </source>
</evidence>